<gene>
    <name evidence="1" type="ORF">OsJ_06968</name>
</gene>
<reference evidence="1" key="2">
    <citation type="submission" date="2008-12" db="EMBL/GenBank/DDBJ databases">
        <title>Improved gene annotation of the rice (Oryza sativa) genomes.</title>
        <authorList>
            <person name="Wang J."/>
            <person name="Li R."/>
            <person name="Fan W."/>
            <person name="Huang Q."/>
            <person name="Zhang J."/>
            <person name="Zhou Y."/>
            <person name="Hu Y."/>
            <person name="Zi S."/>
            <person name="Li J."/>
            <person name="Ni P."/>
            <person name="Zheng H."/>
            <person name="Zhang Y."/>
            <person name="Zhao M."/>
            <person name="Hao Q."/>
            <person name="McDermott J."/>
            <person name="Samudrala R."/>
            <person name="Kristiansen K."/>
            <person name="Wong G.K.-S."/>
        </authorList>
    </citation>
    <scope>NUCLEOTIDE SEQUENCE</scope>
</reference>
<protein>
    <submittedName>
        <fullName evidence="1">Uncharacterized protein</fullName>
    </submittedName>
</protein>
<dbReference type="Proteomes" id="UP000007752">
    <property type="component" value="Chromosome 2"/>
</dbReference>
<accession>A3A7I5</accession>
<sequence length="55" mass="5266">MDGSNAGALPGGASAAWSCRQRRTAAGAMGGYELVRSDDAAAAGPPDLELGGSGS</sequence>
<name>A3A7I5_ORYSJ</name>
<reference evidence="1" key="1">
    <citation type="journal article" date="2005" name="PLoS Biol.">
        <title>The genomes of Oryza sativa: a history of duplications.</title>
        <authorList>
            <person name="Yu J."/>
            <person name="Wang J."/>
            <person name="Lin W."/>
            <person name="Li S."/>
            <person name="Li H."/>
            <person name="Zhou J."/>
            <person name="Ni P."/>
            <person name="Dong W."/>
            <person name="Hu S."/>
            <person name="Zeng C."/>
            <person name="Zhang J."/>
            <person name="Zhang Y."/>
            <person name="Li R."/>
            <person name="Xu Z."/>
            <person name="Li S."/>
            <person name="Li X."/>
            <person name="Zheng H."/>
            <person name="Cong L."/>
            <person name="Lin L."/>
            <person name="Yin J."/>
            <person name="Geng J."/>
            <person name="Li G."/>
            <person name="Shi J."/>
            <person name="Liu J."/>
            <person name="Lv H."/>
            <person name="Li J."/>
            <person name="Wang J."/>
            <person name="Deng Y."/>
            <person name="Ran L."/>
            <person name="Shi X."/>
            <person name="Wang X."/>
            <person name="Wu Q."/>
            <person name="Li C."/>
            <person name="Ren X."/>
            <person name="Wang J."/>
            <person name="Wang X."/>
            <person name="Li D."/>
            <person name="Liu D."/>
            <person name="Zhang X."/>
            <person name="Ji Z."/>
            <person name="Zhao W."/>
            <person name="Sun Y."/>
            <person name="Zhang Z."/>
            <person name="Bao J."/>
            <person name="Han Y."/>
            <person name="Dong L."/>
            <person name="Ji J."/>
            <person name="Chen P."/>
            <person name="Wu S."/>
            <person name="Liu J."/>
            <person name="Xiao Y."/>
            <person name="Bu D."/>
            <person name="Tan J."/>
            <person name="Yang L."/>
            <person name="Ye C."/>
            <person name="Zhang J."/>
            <person name="Xu J."/>
            <person name="Zhou Y."/>
            <person name="Yu Y."/>
            <person name="Zhang B."/>
            <person name="Zhuang S."/>
            <person name="Wei H."/>
            <person name="Liu B."/>
            <person name="Lei M."/>
            <person name="Yu H."/>
            <person name="Li Y."/>
            <person name="Xu H."/>
            <person name="Wei S."/>
            <person name="He X."/>
            <person name="Fang L."/>
            <person name="Zhang Z."/>
            <person name="Zhang Y."/>
            <person name="Huang X."/>
            <person name="Su Z."/>
            <person name="Tong W."/>
            <person name="Li J."/>
            <person name="Tong Z."/>
            <person name="Li S."/>
            <person name="Ye J."/>
            <person name="Wang L."/>
            <person name="Fang L."/>
            <person name="Lei T."/>
            <person name="Chen C."/>
            <person name="Chen H."/>
            <person name="Xu Z."/>
            <person name="Li H."/>
            <person name="Huang H."/>
            <person name="Zhang F."/>
            <person name="Xu H."/>
            <person name="Li N."/>
            <person name="Zhao C."/>
            <person name="Li S."/>
            <person name="Dong L."/>
            <person name="Huang Y."/>
            <person name="Li L."/>
            <person name="Xi Y."/>
            <person name="Qi Q."/>
            <person name="Li W."/>
            <person name="Zhang B."/>
            <person name="Hu W."/>
            <person name="Zhang Y."/>
            <person name="Tian X."/>
            <person name="Jiao Y."/>
            <person name="Liang X."/>
            <person name="Jin J."/>
            <person name="Gao L."/>
            <person name="Zheng W."/>
            <person name="Hao B."/>
            <person name="Liu S."/>
            <person name="Wang W."/>
            <person name="Yuan L."/>
            <person name="Cao M."/>
            <person name="McDermott J."/>
            <person name="Samudrala R."/>
            <person name="Wang J."/>
            <person name="Wong G.K."/>
            <person name="Yang H."/>
        </authorList>
    </citation>
    <scope>NUCLEOTIDE SEQUENCE [LARGE SCALE GENOMIC DNA]</scope>
</reference>
<dbReference type="AlphaFoldDB" id="A3A7I5"/>
<dbReference type="EMBL" id="CM000139">
    <property type="protein sequence ID" value="EAZ23274.1"/>
    <property type="molecule type" value="Genomic_DNA"/>
</dbReference>
<proteinExistence type="predicted"/>
<organism evidence="1">
    <name type="scientific">Oryza sativa subsp. japonica</name>
    <name type="common">Rice</name>
    <dbReference type="NCBI Taxonomy" id="39947"/>
    <lineage>
        <taxon>Eukaryota</taxon>
        <taxon>Viridiplantae</taxon>
        <taxon>Streptophyta</taxon>
        <taxon>Embryophyta</taxon>
        <taxon>Tracheophyta</taxon>
        <taxon>Spermatophyta</taxon>
        <taxon>Magnoliopsida</taxon>
        <taxon>Liliopsida</taxon>
        <taxon>Poales</taxon>
        <taxon>Poaceae</taxon>
        <taxon>BOP clade</taxon>
        <taxon>Oryzoideae</taxon>
        <taxon>Oryzeae</taxon>
        <taxon>Oryzinae</taxon>
        <taxon>Oryza</taxon>
        <taxon>Oryza sativa</taxon>
    </lineage>
</organism>
<evidence type="ECO:0000313" key="1">
    <source>
        <dbReference type="EMBL" id="EAZ23274.1"/>
    </source>
</evidence>